<name>J9DGR8_EDHAE</name>
<dbReference type="InParanoid" id="J9DGR8"/>
<protein>
    <recommendedName>
        <fullName evidence="8">Protein transport protein SFT2</fullName>
    </recommendedName>
</protein>
<evidence type="ECO:0000313" key="10">
    <source>
        <dbReference type="Proteomes" id="UP000003163"/>
    </source>
</evidence>
<sequence>MKDPLREVLKRQNTERTFKIPLQSHFFKDNSIDLEYFNLSFSSRVFLFIITFILASILFTMAMFNLLTAFIRPAAFALPYALSNILFFLDFGFIFGFKSYLKNVFNAKRRPYAVSFIVTTLMTIYLAFRGTNYIFSLCAAIAQIICFVMLVVSVLPGGTKGMSSMVNLLIKK</sequence>
<dbReference type="GO" id="GO:0015031">
    <property type="term" value="P:protein transport"/>
    <property type="evidence" value="ECO:0007669"/>
    <property type="project" value="UniProtKB-KW"/>
</dbReference>
<evidence type="ECO:0000256" key="4">
    <source>
        <dbReference type="ARBA" id="ARBA00022927"/>
    </source>
</evidence>
<dbReference type="AlphaFoldDB" id="J9DGR8"/>
<evidence type="ECO:0000313" key="9">
    <source>
        <dbReference type="EMBL" id="EJW01805.1"/>
    </source>
</evidence>
<keyword evidence="4 8" id="KW-0653">Protein transport</keyword>
<accession>J9DGR8</accession>
<dbReference type="InterPro" id="IPR007305">
    <property type="entry name" value="Vesicle_transpt_Got1/SFT2"/>
</dbReference>
<gene>
    <name evidence="9" type="ORF">EDEG_03713</name>
</gene>
<evidence type="ECO:0000256" key="6">
    <source>
        <dbReference type="ARBA" id="ARBA00023136"/>
    </source>
</evidence>
<dbReference type="Pfam" id="PF04178">
    <property type="entry name" value="Got1"/>
    <property type="match status" value="1"/>
</dbReference>
<feature type="transmembrane region" description="Helical" evidence="8">
    <location>
        <begin position="134"/>
        <end position="155"/>
    </location>
</feature>
<keyword evidence="5 8" id="KW-1133">Transmembrane helix</keyword>
<dbReference type="PANTHER" id="PTHR23137">
    <property type="entry name" value="VESICLE TRANSPORT PROTEIN-RELATED"/>
    <property type="match status" value="1"/>
</dbReference>
<evidence type="ECO:0000256" key="3">
    <source>
        <dbReference type="ARBA" id="ARBA00022692"/>
    </source>
</evidence>
<dbReference type="STRING" id="1003232.J9DGR8"/>
<reference evidence="10" key="2">
    <citation type="submission" date="2015-07" db="EMBL/GenBank/DDBJ databases">
        <title>Contrasting host-pathogen interactions and genome evolution in two generalist and specialist microsporidian pathogens of mosquitoes.</title>
        <authorList>
            <consortium name="The Broad Institute Genomics Platform"/>
            <consortium name="The Broad Institute Genome Sequencing Center for Infectious Disease"/>
            <person name="Cuomo C.A."/>
            <person name="Sanscrainte N.D."/>
            <person name="Goldberg J.M."/>
            <person name="Heiman D."/>
            <person name="Young S."/>
            <person name="Zeng Q."/>
            <person name="Becnel J.J."/>
            <person name="Birren B.W."/>
        </authorList>
    </citation>
    <scope>NUCLEOTIDE SEQUENCE [LARGE SCALE GENOMIC DNA]</scope>
    <source>
        <strain evidence="10">USNM 41457</strain>
    </source>
</reference>
<keyword evidence="10" id="KW-1185">Reference proteome</keyword>
<reference evidence="9 10" key="1">
    <citation type="submission" date="2011-08" db="EMBL/GenBank/DDBJ databases">
        <authorList>
            <person name="Liu Z.J."/>
            <person name="Shi F.L."/>
            <person name="Lu J.Q."/>
            <person name="Li M."/>
            <person name="Wang Z.L."/>
        </authorList>
    </citation>
    <scope>NUCLEOTIDE SEQUENCE [LARGE SCALE GENOMIC DNA]</scope>
    <source>
        <strain evidence="9 10">USNM 41457</strain>
    </source>
</reference>
<dbReference type="InterPro" id="IPR011691">
    <property type="entry name" value="Vesicle_transpt_SFT2"/>
</dbReference>
<dbReference type="PANTHER" id="PTHR23137:SF36">
    <property type="entry name" value="VESICLE TRANSPORT PROTEIN SFT2C"/>
    <property type="match status" value="1"/>
</dbReference>
<evidence type="ECO:0000256" key="5">
    <source>
        <dbReference type="ARBA" id="ARBA00022989"/>
    </source>
</evidence>
<keyword evidence="2 8" id="KW-0813">Transport</keyword>
<dbReference type="HOGENOM" id="CLU_1555234_0_0_1"/>
<keyword evidence="6 8" id="KW-0472">Membrane</keyword>
<dbReference type="OrthoDB" id="660759at2759"/>
<keyword evidence="3 8" id="KW-0812">Transmembrane</keyword>
<comment type="caution">
    <text evidence="9">The sequence shown here is derived from an EMBL/GenBank/DDBJ whole genome shotgun (WGS) entry which is preliminary data.</text>
</comment>
<feature type="transmembrane region" description="Helical" evidence="8">
    <location>
        <begin position="112"/>
        <end position="128"/>
    </location>
</feature>
<evidence type="ECO:0000256" key="1">
    <source>
        <dbReference type="ARBA" id="ARBA00004141"/>
    </source>
</evidence>
<feature type="transmembrane region" description="Helical" evidence="8">
    <location>
        <begin position="77"/>
        <end position="100"/>
    </location>
</feature>
<proteinExistence type="inferred from homology"/>
<dbReference type="VEuPathDB" id="MicrosporidiaDB:EDEG_03713"/>
<dbReference type="OMA" id="MMSNSIR"/>
<feature type="transmembrane region" description="Helical" evidence="8">
    <location>
        <begin position="45"/>
        <end position="71"/>
    </location>
</feature>
<dbReference type="Proteomes" id="UP000003163">
    <property type="component" value="Unassembled WGS sequence"/>
</dbReference>
<dbReference type="GO" id="GO:0000139">
    <property type="term" value="C:Golgi membrane"/>
    <property type="evidence" value="ECO:0007669"/>
    <property type="project" value="UniProtKB-SubCell"/>
</dbReference>
<comment type="similarity">
    <text evidence="7 8">Belongs to the SFT2 family.</text>
</comment>
<comment type="function">
    <text evidence="8">Nonessential protein required for the fusion of transport vesicles derived from the endocytic pathway with the Golgi complex.</text>
</comment>
<keyword evidence="8" id="KW-0333">Golgi apparatus</keyword>
<comment type="subcellular location">
    <subcellularLocation>
        <location evidence="8">Golgi apparatus membrane</location>
        <topology evidence="8">Multi-pass membrane protein</topology>
    </subcellularLocation>
    <subcellularLocation>
        <location evidence="1">Membrane</location>
        <topology evidence="1">Multi-pass membrane protein</topology>
    </subcellularLocation>
</comment>
<dbReference type="EMBL" id="AFBI03000113">
    <property type="protein sequence ID" value="EJW01805.1"/>
    <property type="molecule type" value="Genomic_DNA"/>
</dbReference>
<evidence type="ECO:0000256" key="8">
    <source>
        <dbReference type="RuleBase" id="RU363111"/>
    </source>
</evidence>
<organism evidence="9 10">
    <name type="scientific">Edhazardia aedis (strain USNM 41457)</name>
    <name type="common">Microsporidian parasite</name>
    <dbReference type="NCBI Taxonomy" id="1003232"/>
    <lineage>
        <taxon>Eukaryota</taxon>
        <taxon>Fungi</taxon>
        <taxon>Fungi incertae sedis</taxon>
        <taxon>Microsporidia</taxon>
        <taxon>Edhazardia</taxon>
    </lineage>
</organism>
<dbReference type="GO" id="GO:0016192">
    <property type="term" value="P:vesicle-mediated transport"/>
    <property type="evidence" value="ECO:0007669"/>
    <property type="project" value="InterPro"/>
</dbReference>
<evidence type="ECO:0000256" key="2">
    <source>
        <dbReference type="ARBA" id="ARBA00022448"/>
    </source>
</evidence>
<evidence type="ECO:0000256" key="7">
    <source>
        <dbReference type="ARBA" id="ARBA00025800"/>
    </source>
</evidence>